<reference evidence="2" key="2">
    <citation type="submission" date="2018-07" db="EMBL/GenBank/DDBJ databases">
        <authorList>
            <consortium name="NCBI Pathogen Detection Project"/>
        </authorList>
    </citation>
    <scope>NUCLEOTIDE SEQUENCE</scope>
    <source>
        <strain evidence="2">128-87</strain>
    </source>
</reference>
<comment type="caution">
    <text evidence="2">The sequence shown here is derived from an EMBL/GenBank/DDBJ whole genome shotgun (WGS) entry which is preliminary data.</text>
</comment>
<dbReference type="Gene3D" id="2.60.40.10">
    <property type="entry name" value="Immunoglobulins"/>
    <property type="match status" value="1"/>
</dbReference>
<evidence type="ECO:0000259" key="1">
    <source>
        <dbReference type="Pfam" id="PF19077"/>
    </source>
</evidence>
<gene>
    <name evidence="2" type="ORF">GND69_005110</name>
</gene>
<organism evidence="2">
    <name type="scientific">Salmonella enterica subsp. diarizonae serovar 48:i:z</name>
    <dbReference type="NCBI Taxonomy" id="1192842"/>
    <lineage>
        <taxon>Bacteria</taxon>
        <taxon>Pseudomonadati</taxon>
        <taxon>Pseudomonadota</taxon>
        <taxon>Gammaproteobacteria</taxon>
        <taxon>Enterobacterales</taxon>
        <taxon>Enterobacteriaceae</taxon>
        <taxon>Salmonella</taxon>
    </lineage>
</organism>
<feature type="domain" description="Bacterial Ig-like" evidence="1">
    <location>
        <begin position="2"/>
        <end position="98"/>
    </location>
</feature>
<reference evidence="2" key="1">
    <citation type="journal article" date="2018" name="Genome Biol.">
        <title>SKESA: strategic k-mer extension for scrupulous assemblies.</title>
        <authorList>
            <person name="Souvorov A."/>
            <person name="Agarwala R."/>
            <person name="Lipman D.J."/>
        </authorList>
    </citation>
    <scope>NUCLEOTIDE SEQUENCE</scope>
    <source>
        <strain evidence="2">128-87</strain>
    </source>
</reference>
<proteinExistence type="predicted"/>
<feature type="non-terminal residue" evidence="2">
    <location>
        <position position="1"/>
    </location>
</feature>
<dbReference type="InterPro" id="IPR013783">
    <property type="entry name" value="Ig-like_fold"/>
</dbReference>
<dbReference type="InterPro" id="IPR044016">
    <property type="entry name" value="Big_13"/>
</dbReference>
<dbReference type="AlphaFoldDB" id="A0A735VU49"/>
<evidence type="ECO:0000313" key="2">
    <source>
        <dbReference type="EMBL" id="HAE7125191.1"/>
    </source>
</evidence>
<accession>A0A735VU49</accession>
<name>A0A735VU49_SALDZ</name>
<dbReference type="EMBL" id="DAASUW010000115">
    <property type="protein sequence ID" value="HAE7125191.1"/>
    <property type="molecule type" value="Genomic_DNA"/>
</dbReference>
<protein>
    <recommendedName>
        <fullName evidence="1">Bacterial Ig-like domain-containing protein</fullName>
    </recommendedName>
</protein>
<feature type="non-terminal residue" evidence="2">
    <location>
        <position position="112"/>
    </location>
</feature>
<dbReference type="Pfam" id="PF19077">
    <property type="entry name" value="Big_13"/>
    <property type="match status" value="1"/>
</dbReference>
<sequence length="112" mass="12101">LIALDSADDSGVRGDELTRVNRPTFLLDNIDNDARHVTVEVQHGSTREVLKATQGANGRWSFTPAGDWADGQYTLTVKVEDEAGNIRQSAPLTVTVDTQTAIDGIELVNDHG</sequence>